<organism evidence="3 4">
    <name type="scientific">Mariniblastus fucicola</name>
    <dbReference type="NCBI Taxonomy" id="980251"/>
    <lineage>
        <taxon>Bacteria</taxon>
        <taxon>Pseudomonadati</taxon>
        <taxon>Planctomycetota</taxon>
        <taxon>Planctomycetia</taxon>
        <taxon>Pirellulales</taxon>
        <taxon>Pirellulaceae</taxon>
        <taxon>Mariniblastus</taxon>
    </lineage>
</organism>
<proteinExistence type="predicted"/>
<dbReference type="Proteomes" id="UP000322214">
    <property type="component" value="Chromosome"/>
</dbReference>
<dbReference type="AlphaFoldDB" id="A0A5B9PEZ0"/>
<sequence length="348" mass="37655">MPDSRKKFQCPQCQATAKVPVQHLGKRIRCPKCSAVFRAGPKLPKEEEIVAELDDDVPSYAASAATAASTIPQNAGLDAPLDDFGLSTSSPYPPRSQPQQVLAPSARPRPSSRVKHVKRTGGRQEEMSDMDNYFQSTGIFLISLPIIATVLPLIGLQLRRLAKLGDFAPLAAMFLGLIGVGMICYARRKQGDAPILGSAAGVFVLLSGIGGFFMVSALSSPQEQENSGHFAAEFDGDVDRAVAEVRADIEGHRQDAKANWDKLKKEREQARQMHNQMHDQMQQQADDMRRQAAEAHRNAMQNMPSPSDFSPPDFSGAPPGFSTGPPTNNFGRGNPRPGFGRSSGFGGR</sequence>
<dbReference type="STRING" id="980251.GCA_001642875_04310"/>
<dbReference type="EMBL" id="CP042912">
    <property type="protein sequence ID" value="QEG23740.1"/>
    <property type="molecule type" value="Genomic_DNA"/>
</dbReference>
<protein>
    <submittedName>
        <fullName evidence="3">Uncharacterized protein</fullName>
    </submittedName>
</protein>
<feature type="compositionally biased region" description="Basic and acidic residues" evidence="1">
    <location>
        <begin position="286"/>
        <end position="297"/>
    </location>
</feature>
<feature type="region of interest" description="Disordered" evidence="1">
    <location>
        <begin position="253"/>
        <end position="348"/>
    </location>
</feature>
<evidence type="ECO:0000313" key="4">
    <source>
        <dbReference type="Proteomes" id="UP000322214"/>
    </source>
</evidence>
<feature type="transmembrane region" description="Helical" evidence="2">
    <location>
        <begin position="133"/>
        <end position="155"/>
    </location>
</feature>
<feature type="transmembrane region" description="Helical" evidence="2">
    <location>
        <begin position="167"/>
        <end position="186"/>
    </location>
</feature>
<dbReference type="KEGG" id="mff:MFFC18_36420"/>
<keyword evidence="2" id="KW-0472">Membrane</keyword>
<keyword evidence="2" id="KW-0812">Transmembrane</keyword>
<evidence type="ECO:0000256" key="2">
    <source>
        <dbReference type="SAM" id="Phobius"/>
    </source>
</evidence>
<feature type="compositionally biased region" description="Low complexity" evidence="1">
    <location>
        <begin position="304"/>
        <end position="340"/>
    </location>
</feature>
<keyword evidence="2" id="KW-1133">Transmembrane helix</keyword>
<keyword evidence="4" id="KW-1185">Reference proteome</keyword>
<name>A0A5B9PEZ0_9BACT</name>
<evidence type="ECO:0000313" key="3">
    <source>
        <dbReference type="EMBL" id="QEG23740.1"/>
    </source>
</evidence>
<feature type="compositionally biased region" description="Basic and acidic residues" evidence="1">
    <location>
        <begin position="253"/>
        <end position="271"/>
    </location>
</feature>
<accession>A0A5B9PEZ0</accession>
<gene>
    <name evidence="3" type="ORF">MFFC18_36420</name>
</gene>
<feature type="transmembrane region" description="Helical" evidence="2">
    <location>
        <begin position="193"/>
        <end position="215"/>
    </location>
</feature>
<dbReference type="RefSeq" id="WP_148618950.1">
    <property type="nucleotide sequence ID" value="NZ_CP042912.1"/>
</dbReference>
<reference evidence="3 4" key="1">
    <citation type="submission" date="2019-08" db="EMBL/GenBank/DDBJ databases">
        <title>Deep-cultivation of Planctomycetes and their phenomic and genomic characterization uncovers novel biology.</title>
        <authorList>
            <person name="Wiegand S."/>
            <person name="Jogler M."/>
            <person name="Boedeker C."/>
            <person name="Pinto D."/>
            <person name="Vollmers J."/>
            <person name="Rivas-Marin E."/>
            <person name="Kohn T."/>
            <person name="Peeters S.H."/>
            <person name="Heuer A."/>
            <person name="Rast P."/>
            <person name="Oberbeckmann S."/>
            <person name="Bunk B."/>
            <person name="Jeske O."/>
            <person name="Meyerdierks A."/>
            <person name="Storesund J.E."/>
            <person name="Kallscheuer N."/>
            <person name="Luecker S."/>
            <person name="Lage O.M."/>
            <person name="Pohl T."/>
            <person name="Merkel B.J."/>
            <person name="Hornburger P."/>
            <person name="Mueller R.-W."/>
            <person name="Bruemmer F."/>
            <person name="Labrenz M."/>
            <person name="Spormann A.M."/>
            <person name="Op den Camp H."/>
            <person name="Overmann J."/>
            <person name="Amann R."/>
            <person name="Jetten M.S.M."/>
            <person name="Mascher T."/>
            <person name="Medema M.H."/>
            <person name="Devos D.P."/>
            <person name="Kaster A.-K."/>
            <person name="Ovreas L."/>
            <person name="Rohde M."/>
            <person name="Galperin M.Y."/>
            <person name="Jogler C."/>
        </authorList>
    </citation>
    <scope>NUCLEOTIDE SEQUENCE [LARGE SCALE GENOMIC DNA]</scope>
    <source>
        <strain evidence="3 4">FC18</strain>
    </source>
</reference>
<feature type="compositionally biased region" description="Low complexity" evidence="1">
    <location>
        <begin position="272"/>
        <end position="285"/>
    </location>
</feature>
<feature type="compositionally biased region" description="Basic residues" evidence="1">
    <location>
        <begin position="110"/>
        <end position="121"/>
    </location>
</feature>
<feature type="region of interest" description="Disordered" evidence="1">
    <location>
        <begin position="74"/>
        <end position="127"/>
    </location>
</feature>
<evidence type="ECO:0000256" key="1">
    <source>
        <dbReference type="SAM" id="MobiDB-lite"/>
    </source>
</evidence>